<evidence type="ECO:0000313" key="2">
    <source>
        <dbReference type="EMBL" id="KAJ8961005.1"/>
    </source>
</evidence>
<keyword evidence="3" id="KW-1185">Reference proteome</keyword>
<sequence>MKFIVITLCVLLSKAMSEQTYSSDVKILTPEESLKAISAAIQGESTKLAEETGRSVPPDNGGNYGDLIHRYRENRDRLLLREVVVIRQLSSVEQDLQWTVSISGARVSSVRVLNFGRERAYGLRIDVAGGDVQAIIRIPPLYDPRIMIEIYGY</sequence>
<dbReference type="AlphaFoldDB" id="A0AAV8ZCF4"/>
<organism evidence="2 3">
    <name type="scientific">Aromia moschata</name>
    <dbReference type="NCBI Taxonomy" id="1265417"/>
    <lineage>
        <taxon>Eukaryota</taxon>
        <taxon>Metazoa</taxon>
        <taxon>Ecdysozoa</taxon>
        <taxon>Arthropoda</taxon>
        <taxon>Hexapoda</taxon>
        <taxon>Insecta</taxon>
        <taxon>Pterygota</taxon>
        <taxon>Neoptera</taxon>
        <taxon>Endopterygota</taxon>
        <taxon>Coleoptera</taxon>
        <taxon>Polyphaga</taxon>
        <taxon>Cucujiformia</taxon>
        <taxon>Chrysomeloidea</taxon>
        <taxon>Cerambycidae</taxon>
        <taxon>Cerambycinae</taxon>
        <taxon>Callichromatini</taxon>
        <taxon>Aromia</taxon>
    </lineage>
</organism>
<comment type="caution">
    <text evidence="2">The sequence shown here is derived from an EMBL/GenBank/DDBJ whole genome shotgun (WGS) entry which is preliminary data.</text>
</comment>
<dbReference type="Proteomes" id="UP001162162">
    <property type="component" value="Unassembled WGS sequence"/>
</dbReference>
<reference evidence="2" key="1">
    <citation type="journal article" date="2023" name="Insect Mol. Biol.">
        <title>Genome sequencing provides insights into the evolution of gene families encoding plant cell wall-degrading enzymes in longhorned beetles.</title>
        <authorList>
            <person name="Shin N.R."/>
            <person name="Okamura Y."/>
            <person name="Kirsch R."/>
            <person name="Pauchet Y."/>
        </authorList>
    </citation>
    <scope>NUCLEOTIDE SEQUENCE</scope>
    <source>
        <strain evidence="2">AMC_N1</strain>
    </source>
</reference>
<feature type="chain" id="PRO_5043967485" evidence="1">
    <location>
        <begin position="18"/>
        <end position="153"/>
    </location>
</feature>
<keyword evidence="1" id="KW-0732">Signal</keyword>
<gene>
    <name evidence="2" type="ORF">NQ318_020309</name>
</gene>
<evidence type="ECO:0000256" key="1">
    <source>
        <dbReference type="SAM" id="SignalP"/>
    </source>
</evidence>
<proteinExistence type="predicted"/>
<dbReference type="EMBL" id="JAPWTK010000007">
    <property type="protein sequence ID" value="KAJ8961005.1"/>
    <property type="molecule type" value="Genomic_DNA"/>
</dbReference>
<feature type="signal peptide" evidence="1">
    <location>
        <begin position="1"/>
        <end position="17"/>
    </location>
</feature>
<accession>A0AAV8ZCF4</accession>
<name>A0AAV8ZCF4_9CUCU</name>
<evidence type="ECO:0000313" key="3">
    <source>
        <dbReference type="Proteomes" id="UP001162162"/>
    </source>
</evidence>
<protein>
    <submittedName>
        <fullName evidence="2">Uncharacterized protein</fullName>
    </submittedName>
</protein>